<dbReference type="Pfam" id="PF00656">
    <property type="entry name" value="Peptidase_C14"/>
    <property type="match status" value="1"/>
</dbReference>
<proteinExistence type="inferred from homology"/>
<reference evidence="4 5" key="1">
    <citation type="journal article" date="2014" name="BMC Genomics">
        <title>Genome and secretome analysis of the hemibiotrophic fungal pathogen, Moniliophthora roreri, which causes frosty pod rot disease of cacao: mechanisms of the biotrophic and necrotrophic phases.</title>
        <authorList>
            <person name="Meinhardt L.W."/>
            <person name="Costa G.G.L."/>
            <person name="Thomazella D.P.T."/>
            <person name="Teixeira P.J.P.L."/>
            <person name="Carazzolle M.F."/>
            <person name="Schuster S.C."/>
            <person name="Carlson J.E."/>
            <person name="Guiltinan M.J."/>
            <person name="Mieczkowski P."/>
            <person name="Farmer A."/>
            <person name="Ramaraj T."/>
            <person name="Crozier J."/>
            <person name="Davis R.E."/>
            <person name="Shao J."/>
            <person name="Melnick R.L."/>
            <person name="Pereira G.A.G."/>
            <person name="Bailey B.A."/>
        </authorList>
    </citation>
    <scope>NUCLEOTIDE SEQUENCE [LARGE SCALE GENOMIC DNA]</scope>
    <source>
        <strain evidence="4 5">MCA 2997</strain>
    </source>
</reference>
<dbReference type="HOGENOM" id="CLU_029389_6_2_1"/>
<evidence type="ECO:0000256" key="1">
    <source>
        <dbReference type="ARBA" id="ARBA00009005"/>
    </source>
</evidence>
<dbReference type="OrthoDB" id="3223806at2759"/>
<feature type="region of interest" description="Disordered" evidence="2">
    <location>
        <begin position="489"/>
        <end position="511"/>
    </location>
</feature>
<dbReference type="AlphaFoldDB" id="V2X5D3"/>
<gene>
    <name evidence="4" type="ORF">Moror_8218</name>
</gene>
<dbReference type="Gene3D" id="3.40.50.12660">
    <property type="match status" value="2"/>
</dbReference>
<dbReference type="EMBL" id="AWSO01000143">
    <property type="protein sequence ID" value="ESK94353.1"/>
    <property type="molecule type" value="Genomic_DNA"/>
</dbReference>
<name>V2X5D3_MONRO</name>
<dbReference type="PANTHER" id="PTHR48104:SF30">
    <property type="entry name" value="METACASPASE-1"/>
    <property type="match status" value="1"/>
</dbReference>
<sequence length="529" mass="58850">MCKGQDNIKEYHLSAPDDGKIAMLPAQSAQHVLKRVPPGYAAPSPPNNFEISKASKRPVGLNTLRQRSQRLWIIGKWLQPTRPPIVGSNLIDAMKPKPKKRALLIGITSSLTTQQPDQVAGGEERILKGPHTDVAVMKNLLIEKYAYDPSDITTLLDNNDPKQKQPTRDSVMAEMQNLIKNAVAGDRLFLHYAGHTIQVPSKGKEEEDGMDECLVPCDSTTEDDDDKLIKDDVLRSILVDKLPVGCQLFAIFDSCHSASLLDLQHSRCNRVYVPWISKGRRLSKSMWNTIVRQQAALVNVYQTKRTSNTAVKTCKTSQGVLNGPSNIPPLPAMPALHPTDSATGTTSLPPISLNTKPWFEGGIVSGTCESPIREVCDGFCRELPPTTPAARCWSTSGNGKDQVSRFRDKPEYGDVVSLSSCKDSQRAWEDSTGLSMTQCLVEILSQDPHPTYNNLMFKLNHAMHDHLLHIHGETKTYKKKMVRWRQKINRKRSQNGDTKGGEMTNFQDPQLSSQRPLVSLNELVLSSLY</sequence>
<evidence type="ECO:0000313" key="5">
    <source>
        <dbReference type="Proteomes" id="UP000017559"/>
    </source>
</evidence>
<dbReference type="InterPro" id="IPR011600">
    <property type="entry name" value="Pept_C14_caspase"/>
</dbReference>
<organism evidence="4 5">
    <name type="scientific">Moniliophthora roreri (strain MCA 2997)</name>
    <name type="common">Cocoa frosty pod rot fungus</name>
    <name type="synonym">Crinipellis roreri</name>
    <dbReference type="NCBI Taxonomy" id="1381753"/>
    <lineage>
        <taxon>Eukaryota</taxon>
        <taxon>Fungi</taxon>
        <taxon>Dikarya</taxon>
        <taxon>Basidiomycota</taxon>
        <taxon>Agaricomycotina</taxon>
        <taxon>Agaricomycetes</taxon>
        <taxon>Agaricomycetidae</taxon>
        <taxon>Agaricales</taxon>
        <taxon>Marasmiineae</taxon>
        <taxon>Marasmiaceae</taxon>
        <taxon>Moniliophthora</taxon>
    </lineage>
</organism>
<dbReference type="GO" id="GO:0006508">
    <property type="term" value="P:proteolysis"/>
    <property type="evidence" value="ECO:0007669"/>
    <property type="project" value="InterPro"/>
</dbReference>
<dbReference type="PANTHER" id="PTHR48104">
    <property type="entry name" value="METACASPASE-4"/>
    <property type="match status" value="1"/>
</dbReference>
<comment type="similarity">
    <text evidence="1">Belongs to the peptidase C14B family.</text>
</comment>
<accession>V2X5D3</accession>
<protein>
    <submittedName>
        <fullName evidence="4">Metacaspase type ii</fullName>
    </submittedName>
</protein>
<evidence type="ECO:0000256" key="2">
    <source>
        <dbReference type="SAM" id="MobiDB-lite"/>
    </source>
</evidence>
<dbReference type="GO" id="GO:0004197">
    <property type="term" value="F:cysteine-type endopeptidase activity"/>
    <property type="evidence" value="ECO:0007669"/>
    <property type="project" value="InterPro"/>
</dbReference>
<evidence type="ECO:0000313" key="4">
    <source>
        <dbReference type="EMBL" id="ESK94353.1"/>
    </source>
</evidence>
<dbReference type="GO" id="GO:0005737">
    <property type="term" value="C:cytoplasm"/>
    <property type="evidence" value="ECO:0007669"/>
    <property type="project" value="TreeGrafter"/>
</dbReference>
<keyword evidence="5" id="KW-1185">Reference proteome</keyword>
<comment type="caution">
    <text evidence="4">The sequence shown here is derived from an EMBL/GenBank/DDBJ whole genome shotgun (WGS) entry which is preliminary data.</text>
</comment>
<dbReference type="KEGG" id="mrr:Moror_8218"/>
<dbReference type="InterPro" id="IPR050452">
    <property type="entry name" value="Metacaspase"/>
</dbReference>
<dbReference type="Proteomes" id="UP000017559">
    <property type="component" value="Unassembled WGS sequence"/>
</dbReference>
<evidence type="ECO:0000259" key="3">
    <source>
        <dbReference type="Pfam" id="PF00656"/>
    </source>
</evidence>
<feature type="domain" description="Peptidase C14 caspase" evidence="3">
    <location>
        <begin position="101"/>
        <end position="473"/>
    </location>
</feature>